<evidence type="ECO:0000256" key="2">
    <source>
        <dbReference type="SAM" id="Phobius"/>
    </source>
</evidence>
<dbReference type="GO" id="GO:0008028">
    <property type="term" value="F:monocarboxylic acid transmembrane transporter activity"/>
    <property type="evidence" value="ECO:0007669"/>
    <property type="project" value="TreeGrafter"/>
</dbReference>
<dbReference type="Pfam" id="PF07690">
    <property type="entry name" value="MFS_1"/>
    <property type="match status" value="1"/>
</dbReference>
<reference evidence="3" key="1">
    <citation type="submission" date="2022-11" db="UniProtKB">
        <authorList>
            <consortium name="EnsemblMetazoa"/>
        </authorList>
    </citation>
    <scope>IDENTIFICATION</scope>
</reference>
<dbReference type="InterPro" id="IPR011701">
    <property type="entry name" value="MFS"/>
</dbReference>
<dbReference type="InterPro" id="IPR036259">
    <property type="entry name" value="MFS_trans_sf"/>
</dbReference>
<keyword evidence="4" id="KW-1185">Reference proteome</keyword>
<dbReference type="InterPro" id="IPR050327">
    <property type="entry name" value="Proton-linked_MCT"/>
</dbReference>
<feature type="transmembrane region" description="Helical" evidence="2">
    <location>
        <begin position="79"/>
        <end position="98"/>
    </location>
</feature>
<feature type="transmembrane region" description="Helical" evidence="2">
    <location>
        <begin position="104"/>
        <end position="126"/>
    </location>
</feature>
<feature type="transmembrane region" description="Helical" evidence="2">
    <location>
        <begin position="348"/>
        <end position="371"/>
    </location>
</feature>
<dbReference type="GeneID" id="119725844"/>
<dbReference type="PANTHER" id="PTHR11360">
    <property type="entry name" value="MONOCARBOXYLATE TRANSPORTER"/>
    <property type="match status" value="1"/>
</dbReference>
<feature type="compositionally biased region" description="Basic and acidic residues" evidence="1">
    <location>
        <begin position="303"/>
        <end position="316"/>
    </location>
</feature>
<feature type="transmembrane region" description="Helical" evidence="2">
    <location>
        <begin position="138"/>
        <end position="157"/>
    </location>
</feature>
<feature type="transmembrane region" description="Helical" evidence="2">
    <location>
        <begin position="15"/>
        <end position="42"/>
    </location>
</feature>
<feature type="compositionally biased region" description="Polar residues" evidence="1">
    <location>
        <begin position="291"/>
        <end position="302"/>
    </location>
</feature>
<sequence>MAASGKRYLEGGRGWVVVFAACLAEFIIVGSLKAFGVLITAMKDDFDTGLWVIGSINSLHLGVQFILTPLASGIARKVGGRFVISCGGLLFGLGVILSSLTHHIAYLAITLIVIAGSGAAYTLEIVRAEFALYFHEKYDLAIFVSLLGAPIGFLLYGPATQVLLDAYGWRGAMLILGGFGFHLTCAGFLVRRPPGIYTTIPSQDLSTEDEILEQSEDHTWEESEDQISKQSEDQISKQSEDRFLKQSEDKFLKESEDQISKEREEHILKESEDHISKQSEDQILKQREDQISQQSEDQITKQSEGKMNGKETKDQTSEQCVRGPEPWMKWIESIVSATGIEVFKSCDFVLLAAIRMFYSISLGGILVYMVPNGLAVGLTNTQASFLSTAFGIGCFAGPALVLFVLKIKLASCHVTAMVAVAVTAVGFALDPFIPSFAGQMANTFIIAAGIAAVIQVQMVLTRYLPFTDDKFVIVLVWLGFLGGLATSVGDTLSGLLYEVTESFRGTFFVYSAAMVASGLLLLLDLCRARYRER</sequence>
<evidence type="ECO:0000313" key="3">
    <source>
        <dbReference type="EnsemblMetazoa" id="XP_038053364.1"/>
    </source>
</evidence>
<dbReference type="RefSeq" id="XP_038053364.1">
    <property type="nucleotide sequence ID" value="XM_038197436.1"/>
</dbReference>
<dbReference type="Gene3D" id="1.20.1250.20">
    <property type="entry name" value="MFS general substrate transporter like domains"/>
    <property type="match status" value="1"/>
</dbReference>
<feature type="transmembrane region" description="Helical" evidence="2">
    <location>
        <begin position="507"/>
        <end position="526"/>
    </location>
</feature>
<dbReference type="PANTHER" id="PTHR11360:SF303">
    <property type="entry name" value="MAJOR FACILITATOR SUPERFAMILY (MFS) PROFILE DOMAIN-CONTAINING PROTEIN"/>
    <property type="match status" value="1"/>
</dbReference>
<name>A0A913ZPR9_PATMI</name>
<dbReference type="OMA" id="DITEPWY"/>
<dbReference type="AlphaFoldDB" id="A0A913ZPR9"/>
<feature type="transmembrane region" description="Helical" evidence="2">
    <location>
        <begin position="472"/>
        <end position="495"/>
    </location>
</feature>
<dbReference type="EnsemblMetazoa" id="XM_038197436.1">
    <property type="protein sequence ID" value="XP_038053364.1"/>
    <property type="gene ID" value="LOC119725844"/>
</dbReference>
<keyword evidence="2" id="KW-0812">Transmembrane</keyword>
<accession>A0A913ZPR9</accession>
<feature type="transmembrane region" description="Helical" evidence="2">
    <location>
        <begin position="383"/>
        <end position="405"/>
    </location>
</feature>
<protein>
    <submittedName>
        <fullName evidence="3">Uncharacterized protein</fullName>
    </submittedName>
</protein>
<feature type="region of interest" description="Disordered" evidence="1">
    <location>
        <begin position="287"/>
        <end position="321"/>
    </location>
</feature>
<dbReference type="OrthoDB" id="10690578at2759"/>
<feature type="compositionally biased region" description="Basic and acidic residues" evidence="1">
    <location>
        <begin position="215"/>
        <end position="240"/>
    </location>
</feature>
<evidence type="ECO:0000313" key="4">
    <source>
        <dbReference type="Proteomes" id="UP000887568"/>
    </source>
</evidence>
<proteinExistence type="predicted"/>
<dbReference type="CDD" id="cd22249">
    <property type="entry name" value="UDM1_RNF168_RNF169-like"/>
    <property type="match status" value="1"/>
</dbReference>
<keyword evidence="2" id="KW-0472">Membrane</keyword>
<feature type="transmembrane region" description="Helical" evidence="2">
    <location>
        <begin position="441"/>
        <end position="460"/>
    </location>
</feature>
<evidence type="ECO:0000256" key="1">
    <source>
        <dbReference type="SAM" id="MobiDB-lite"/>
    </source>
</evidence>
<feature type="region of interest" description="Disordered" evidence="1">
    <location>
        <begin position="214"/>
        <end position="240"/>
    </location>
</feature>
<feature type="transmembrane region" description="Helical" evidence="2">
    <location>
        <begin position="412"/>
        <end position="429"/>
    </location>
</feature>
<organism evidence="3 4">
    <name type="scientific">Patiria miniata</name>
    <name type="common">Bat star</name>
    <name type="synonym">Asterina miniata</name>
    <dbReference type="NCBI Taxonomy" id="46514"/>
    <lineage>
        <taxon>Eukaryota</taxon>
        <taxon>Metazoa</taxon>
        <taxon>Echinodermata</taxon>
        <taxon>Eleutherozoa</taxon>
        <taxon>Asterozoa</taxon>
        <taxon>Asteroidea</taxon>
        <taxon>Valvatacea</taxon>
        <taxon>Valvatida</taxon>
        <taxon>Asterinidae</taxon>
        <taxon>Patiria</taxon>
    </lineage>
</organism>
<dbReference type="SUPFAM" id="SSF103473">
    <property type="entry name" value="MFS general substrate transporter"/>
    <property type="match status" value="1"/>
</dbReference>
<dbReference type="Proteomes" id="UP000887568">
    <property type="component" value="Unplaced"/>
</dbReference>
<keyword evidence="2" id="KW-1133">Transmembrane helix</keyword>
<feature type="transmembrane region" description="Helical" evidence="2">
    <location>
        <begin position="48"/>
        <end position="67"/>
    </location>
</feature>
<feature type="transmembrane region" description="Helical" evidence="2">
    <location>
        <begin position="169"/>
        <end position="190"/>
    </location>
</feature>